<dbReference type="EMBL" id="JAULSV010000001">
    <property type="protein sequence ID" value="KAK0655399.1"/>
    <property type="molecule type" value="Genomic_DNA"/>
</dbReference>
<accession>A0AA40D035</accession>
<reference evidence="2" key="1">
    <citation type="submission" date="2023-06" db="EMBL/GenBank/DDBJ databases">
        <title>Genome-scale phylogeny and comparative genomics of the fungal order Sordariales.</title>
        <authorList>
            <consortium name="Lawrence Berkeley National Laboratory"/>
            <person name="Hensen N."/>
            <person name="Bonometti L."/>
            <person name="Westerberg I."/>
            <person name="Brannstrom I.O."/>
            <person name="Guillou S."/>
            <person name="Cros-Aarteil S."/>
            <person name="Calhoun S."/>
            <person name="Haridas S."/>
            <person name="Kuo A."/>
            <person name="Mondo S."/>
            <person name="Pangilinan J."/>
            <person name="Riley R."/>
            <person name="Labutti K."/>
            <person name="Andreopoulos B."/>
            <person name="Lipzen A."/>
            <person name="Chen C."/>
            <person name="Yanf M."/>
            <person name="Daum C."/>
            <person name="Ng V."/>
            <person name="Clum A."/>
            <person name="Steindorff A."/>
            <person name="Ohm R."/>
            <person name="Martin F."/>
            <person name="Silar P."/>
            <person name="Natvig D."/>
            <person name="Lalanne C."/>
            <person name="Gautier V."/>
            <person name="Ament-Velasquez S.L."/>
            <person name="Kruys A."/>
            <person name="Hutchinson M.I."/>
            <person name="Powell A.J."/>
            <person name="Barry K."/>
            <person name="Miller A.N."/>
            <person name="Grigoriev I.V."/>
            <person name="Debuchy R."/>
            <person name="Gladieux P."/>
            <person name="Thoren M.H."/>
            <person name="Johannesson H."/>
        </authorList>
    </citation>
    <scope>NUCLEOTIDE SEQUENCE</scope>
    <source>
        <strain evidence="2">SMH2532-1</strain>
    </source>
</reference>
<dbReference type="AlphaFoldDB" id="A0AA40D035"/>
<organism evidence="2 3">
    <name type="scientific">Cercophora newfieldiana</name>
    <dbReference type="NCBI Taxonomy" id="92897"/>
    <lineage>
        <taxon>Eukaryota</taxon>
        <taxon>Fungi</taxon>
        <taxon>Dikarya</taxon>
        <taxon>Ascomycota</taxon>
        <taxon>Pezizomycotina</taxon>
        <taxon>Sordariomycetes</taxon>
        <taxon>Sordariomycetidae</taxon>
        <taxon>Sordariales</taxon>
        <taxon>Lasiosphaeriaceae</taxon>
        <taxon>Cercophora</taxon>
    </lineage>
</organism>
<dbReference type="Proteomes" id="UP001174936">
    <property type="component" value="Unassembled WGS sequence"/>
</dbReference>
<protein>
    <submittedName>
        <fullName evidence="2">Uncharacterized protein</fullName>
    </submittedName>
</protein>
<gene>
    <name evidence="2" type="ORF">B0T16DRAFT_396846</name>
</gene>
<feature type="region of interest" description="Disordered" evidence="1">
    <location>
        <begin position="1"/>
        <end position="82"/>
    </location>
</feature>
<evidence type="ECO:0000256" key="1">
    <source>
        <dbReference type="SAM" id="MobiDB-lite"/>
    </source>
</evidence>
<comment type="caution">
    <text evidence="2">The sequence shown here is derived from an EMBL/GenBank/DDBJ whole genome shotgun (WGS) entry which is preliminary data.</text>
</comment>
<feature type="compositionally biased region" description="Basic and acidic residues" evidence="1">
    <location>
        <begin position="53"/>
        <end position="63"/>
    </location>
</feature>
<feature type="compositionally biased region" description="Polar residues" evidence="1">
    <location>
        <begin position="64"/>
        <end position="82"/>
    </location>
</feature>
<feature type="compositionally biased region" description="Polar residues" evidence="1">
    <location>
        <begin position="1"/>
        <end position="13"/>
    </location>
</feature>
<keyword evidence="3" id="KW-1185">Reference proteome</keyword>
<name>A0AA40D035_9PEZI</name>
<proteinExistence type="predicted"/>
<sequence>MEAAMTTNRQGRQPESVVLSMRAKANRQEAHQPALPSVSPPPTSNGRYSMASRARDDRSRPLRSESTPCRPNRLSLSQVSSN</sequence>
<evidence type="ECO:0000313" key="2">
    <source>
        <dbReference type="EMBL" id="KAK0655399.1"/>
    </source>
</evidence>
<evidence type="ECO:0000313" key="3">
    <source>
        <dbReference type="Proteomes" id="UP001174936"/>
    </source>
</evidence>